<dbReference type="RefSeq" id="WP_094855133.1">
    <property type="nucleotide sequence ID" value="NZ_NEVM01000005.1"/>
</dbReference>
<feature type="transmembrane region" description="Helical" evidence="1">
    <location>
        <begin position="16"/>
        <end position="35"/>
    </location>
</feature>
<sequence>MDAQDLITGFLDNGMLAIRVLGFLLPLISVLGIAGEFTRGQGRLGTVGFRGAAVWISVLTLVFVVIYCLLCMVAVANYDHNYGFVMITFFLAMLPASIFAIIDIVLHRRKGKSQGSGPAF</sequence>
<keyword evidence="1" id="KW-0472">Membrane</keyword>
<comment type="caution">
    <text evidence="2">The sequence shown here is derived from an EMBL/GenBank/DDBJ whole genome shotgun (WGS) entry which is preliminary data.</text>
</comment>
<feature type="transmembrane region" description="Helical" evidence="1">
    <location>
        <begin position="47"/>
        <end position="76"/>
    </location>
</feature>
<gene>
    <name evidence="2" type="ORF">CAL29_22205</name>
</gene>
<evidence type="ECO:0000256" key="1">
    <source>
        <dbReference type="SAM" id="Phobius"/>
    </source>
</evidence>
<feature type="transmembrane region" description="Helical" evidence="1">
    <location>
        <begin position="82"/>
        <end position="106"/>
    </location>
</feature>
<name>A0A261S037_9BORD</name>
<dbReference type="Proteomes" id="UP000216020">
    <property type="component" value="Unassembled WGS sequence"/>
</dbReference>
<protein>
    <submittedName>
        <fullName evidence="2">Uncharacterized protein</fullName>
    </submittedName>
</protein>
<evidence type="ECO:0000313" key="2">
    <source>
        <dbReference type="EMBL" id="OZI30709.1"/>
    </source>
</evidence>
<keyword evidence="3" id="KW-1185">Reference proteome</keyword>
<organism evidence="2 3">
    <name type="scientific">Bordetella genomosp. 10</name>
    <dbReference type="NCBI Taxonomy" id="1416804"/>
    <lineage>
        <taxon>Bacteria</taxon>
        <taxon>Pseudomonadati</taxon>
        <taxon>Pseudomonadota</taxon>
        <taxon>Betaproteobacteria</taxon>
        <taxon>Burkholderiales</taxon>
        <taxon>Alcaligenaceae</taxon>
        <taxon>Bordetella</taxon>
    </lineage>
</organism>
<keyword evidence="1" id="KW-0812">Transmembrane</keyword>
<dbReference type="EMBL" id="NEVM01000005">
    <property type="protein sequence ID" value="OZI30709.1"/>
    <property type="molecule type" value="Genomic_DNA"/>
</dbReference>
<reference evidence="3" key="1">
    <citation type="submission" date="2017-05" db="EMBL/GenBank/DDBJ databases">
        <title>Complete and WGS of Bordetella genogroups.</title>
        <authorList>
            <person name="Spilker T."/>
            <person name="Lipuma J."/>
        </authorList>
    </citation>
    <scope>NUCLEOTIDE SEQUENCE [LARGE SCALE GENOMIC DNA]</scope>
    <source>
        <strain evidence="3">AU16122</strain>
    </source>
</reference>
<accession>A0A261S037</accession>
<proteinExistence type="predicted"/>
<dbReference type="AlphaFoldDB" id="A0A261S037"/>
<evidence type="ECO:0000313" key="3">
    <source>
        <dbReference type="Proteomes" id="UP000216020"/>
    </source>
</evidence>
<keyword evidence="1" id="KW-1133">Transmembrane helix</keyword>